<sequence>MPFPPSSLSGHANGHWRGKAAETKKWRHWAHVATKEARARAPAVGDIVVRVTFVPPDRRSDRTNFPNRLKPVLDGIADALGVNDRRFLPQYQFAEPEKPGRLEITIGPST</sequence>
<accession>A0A2W5QLI9</accession>
<comment type="caution">
    <text evidence="2">The sequence shown here is derived from an EMBL/GenBank/DDBJ whole genome shotgun (WGS) entry which is preliminary data.</text>
</comment>
<dbReference type="GO" id="GO:0006281">
    <property type="term" value="P:DNA repair"/>
    <property type="evidence" value="ECO:0007669"/>
    <property type="project" value="InterPro"/>
</dbReference>
<protein>
    <submittedName>
        <fullName evidence="2">Uncharacterized protein</fullName>
    </submittedName>
</protein>
<name>A0A2W5QLI9_9SPHN</name>
<dbReference type="GO" id="GO:0006310">
    <property type="term" value="P:DNA recombination"/>
    <property type="evidence" value="ECO:0007669"/>
    <property type="project" value="InterPro"/>
</dbReference>
<organism evidence="2 3">
    <name type="scientific">Novosphingobium pentaromativorans</name>
    <dbReference type="NCBI Taxonomy" id="205844"/>
    <lineage>
        <taxon>Bacteria</taxon>
        <taxon>Pseudomonadati</taxon>
        <taxon>Pseudomonadota</taxon>
        <taxon>Alphaproteobacteria</taxon>
        <taxon>Sphingomonadales</taxon>
        <taxon>Sphingomonadaceae</taxon>
        <taxon>Novosphingobium</taxon>
    </lineage>
</organism>
<dbReference type="SUPFAM" id="SSF103084">
    <property type="entry name" value="Holliday junction resolvase RusA"/>
    <property type="match status" value="1"/>
</dbReference>
<dbReference type="Proteomes" id="UP000249082">
    <property type="component" value="Unassembled WGS sequence"/>
</dbReference>
<gene>
    <name evidence="2" type="ORF">DI555_07980</name>
</gene>
<feature type="compositionally biased region" description="Polar residues" evidence="1">
    <location>
        <begin position="1"/>
        <end position="10"/>
    </location>
</feature>
<dbReference type="Gene3D" id="3.30.1330.70">
    <property type="entry name" value="Holliday junction resolvase RusA"/>
    <property type="match status" value="1"/>
</dbReference>
<dbReference type="GO" id="GO:0000287">
    <property type="term" value="F:magnesium ion binding"/>
    <property type="evidence" value="ECO:0007669"/>
    <property type="project" value="InterPro"/>
</dbReference>
<dbReference type="AlphaFoldDB" id="A0A2W5QLI9"/>
<proteinExistence type="predicted"/>
<reference evidence="2 3" key="1">
    <citation type="submission" date="2017-08" db="EMBL/GenBank/DDBJ databases">
        <title>Infants hospitalized years apart are colonized by the same room-sourced microbial strains.</title>
        <authorList>
            <person name="Brooks B."/>
            <person name="Olm M.R."/>
            <person name="Firek B.A."/>
            <person name="Baker R."/>
            <person name="Thomas B.C."/>
            <person name="Morowitz M.J."/>
            <person name="Banfield J.F."/>
        </authorList>
    </citation>
    <scope>NUCLEOTIDE SEQUENCE [LARGE SCALE GENOMIC DNA]</scope>
    <source>
        <strain evidence="2">S2_005_002_R2_33</strain>
    </source>
</reference>
<dbReference type="EMBL" id="QFPX01000006">
    <property type="protein sequence ID" value="PZQ55563.1"/>
    <property type="molecule type" value="Genomic_DNA"/>
</dbReference>
<evidence type="ECO:0000313" key="3">
    <source>
        <dbReference type="Proteomes" id="UP000249082"/>
    </source>
</evidence>
<dbReference type="InterPro" id="IPR036614">
    <property type="entry name" value="RusA-like_sf"/>
</dbReference>
<evidence type="ECO:0000313" key="2">
    <source>
        <dbReference type="EMBL" id="PZQ55563.1"/>
    </source>
</evidence>
<feature type="region of interest" description="Disordered" evidence="1">
    <location>
        <begin position="1"/>
        <end position="22"/>
    </location>
</feature>
<evidence type="ECO:0000256" key="1">
    <source>
        <dbReference type="SAM" id="MobiDB-lite"/>
    </source>
</evidence>